<proteinExistence type="predicted"/>
<gene>
    <name evidence="2" type="ORF">NDU88_006656</name>
</gene>
<accession>A0AAV7NU38</accession>
<keyword evidence="3" id="KW-1185">Reference proteome</keyword>
<organism evidence="2 3">
    <name type="scientific">Pleurodeles waltl</name>
    <name type="common">Iberian ribbed newt</name>
    <dbReference type="NCBI Taxonomy" id="8319"/>
    <lineage>
        <taxon>Eukaryota</taxon>
        <taxon>Metazoa</taxon>
        <taxon>Chordata</taxon>
        <taxon>Craniata</taxon>
        <taxon>Vertebrata</taxon>
        <taxon>Euteleostomi</taxon>
        <taxon>Amphibia</taxon>
        <taxon>Batrachia</taxon>
        <taxon>Caudata</taxon>
        <taxon>Salamandroidea</taxon>
        <taxon>Salamandridae</taxon>
        <taxon>Pleurodelinae</taxon>
        <taxon>Pleurodeles</taxon>
    </lineage>
</organism>
<reference evidence="2" key="1">
    <citation type="journal article" date="2022" name="bioRxiv">
        <title>Sequencing and chromosome-scale assembly of the giantPleurodeles waltlgenome.</title>
        <authorList>
            <person name="Brown T."/>
            <person name="Elewa A."/>
            <person name="Iarovenko S."/>
            <person name="Subramanian E."/>
            <person name="Araus A.J."/>
            <person name="Petzold A."/>
            <person name="Susuki M."/>
            <person name="Suzuki K.-i.T."/>
            <person name="Hayashi T."/>
            <person name="Toyoda A."/>
            <person name="Oliveira C."/>
            <person name="Osipova E."/>
            <person name="Leigh N.D."/>
            <person name="Simon A."/>
            <person name="Yun M.H."/>
        </authorList>
    </citation>
    <scope>NUCLEOTIDE SEQUENCE</scope>
    <source>
        <strain evidence="2">20211129_DDA</strain>
        <tissue evidence="2">Liver</tissue>
    </source>
</reference>
<evidence type="ECO:0000313" key="3">
    <source>
        <dbReference type="Proteomes" id="UP001066276"/>
    </source>
</evidence>
<dbReference type="Proteomes" id="UP001066276">
    <property type="component" value="Chromosome 8"/>
</dbReference>
<evidence type="ECO:0000313" key="2">
    <source>
        <dbReference type="EMBL" id="KAJ1118465.1"/>
    </source>
</evidence>
<dbReference type="AlphaFoldDB" id="A0AAV7NU38"/>
<comment type="caution">
    <text evidence="2">The sequence shown here is derived from an EMBL/GenBank/DDBJ whole genome shotgun (WGS) entry which is preliminary data.</text>
</comment>
<evidence type="ECO:0000256" key="1">
    <source>
        <dbReference type="SAM" id="MobiDB-lite"/>
    </source>
</evidence>
<feature type="region of interest" description="Disordered" evidence="1">
    <location>
        <begin position="1"/>
        <end position="32"/>
    </location>
</feature>
<sequence>MAAACSDSAPLGGATTRSHGNLGRFSGAARPSCECHWPRTRWMLPDNPGKDAELYRLASAIIFGLATSPQK</sequence>
<protein>
    <submittedName>
        <fullName evidence="2">Uncharacterized protein</fullName>
    </submittedName>
</protein>
<dbReference type="EMBL" id="JANPWB010000012">
    <property type="protein sequence ID" value="KAJ1118465.1"/>
    <property type="molecule type" value="Genomic_DNA"/>
</dbReference>
<name>A0AAV7NU38_PLEWA</name>